<feature type="non-terminal residue" evidence="3">
    <location>
        <position position="1"/>
    </location>
</feature>
<feature type="region of interest" description="Disordered" evidence="2">
    <location>
        <begin position="333"/>
        <end position="358"/>
    </location>
</feature>
<dbReference type="Proteomes" id="UP001174909">
    <property type="component" value="Unassembled WGS sequence"/>
</dbReference>
<keyword evidence="4" id="KW-1185">Reference proteome</keyword>
<dbReference type="AlphaFoldDB" id="A0AA35WH45"/>
<feature type="compositionally biased region" description="Low complexity" evidence="2">
    <location>
        <begin position="347"/>
        <end position="358"/>
    </location>
</feature>
<accession>A0AA35WH45</accession>
<name>A0AA35WH45_GEOBA</name>
<evidence type="ECO:0000256" key="2">
    <source>
        <dbReference type="SAM" id="MobiDB-lite"/>
    </source>
</evidence>
<feature type="coiled-coil region" evidence="1">
    <location>
        <begin position="261"/>
        <end position="302"/>
    </location>
</feature>
<comment type="caution">
    <text evidence="3">The sequence shown here is derived from an EMBL/GenBank/DDBJ whole genome shotgun (WGS) entry which is preliminary data.</text>
</comment>
<reference evidence="3" key="1">
    <citation type="submission" date="2023-03" db="EMBL/GenBank/DDBJ databases">
        <authorList>
            <person name="Steffen K."/>
            <person name="Cardenas P."/>
        </authorList>
    </citation>
    <scope>NUCLEOTIDE SEQUENCE</scope>
</reference>
<evidence type="ECO:0000313" key="4">
    <source>
        <dbReference type="Proteomes" id="UP001174909"/>
    </source>
</evidence>
<dbReference type="EMBL" id="CASHTH010001872">
    <property type="protein sequence ID" value="CAI8021158.1"/>
    <property type="molecule type" value="Genomic_DNA"/>
</dbReference>
<evidence type="ECO:0000313" key="3">
    <source>
        <dbReference type="EMBL" id="CAI8021158.1"/>
    </source>
</evidence>
<proteinExistence type="predicted"/>
<organism evidence="3 4">
    <name type="scientific">Geodia barretti</name>
    <name type="common">Barrett's horny sponge</name>
    <dbReference type="NCBI Taxonomy" id="519541"/>
    <lineage>
        <taxon>Eukaryota</taxon>
        <taxon>Metazoa</taxon>
        <taxon>Porifera</taxon>
        <taxon>Demospongiae</taxon>
        <taxon>Heteroscleromorpha</taxon>
        <taxon>Tetractinellida</taxon>
        <taxon>Astrophorina</taxon>
        <taxon>Geodiidae</taxon>
        <taxon>Geodia</taxon>
    </lineage>
</organism>
<gene>
    <name evidence="3" type="ORF">GBAR_LOCUS12584</name>
</gene>
<protein>
    <submittedName>
        <fullName evidence="3">Uncharacterized protein</fullName>
    </submittedName>
</protein>
<evidence type="ECO:0000256" key="1">
    <source>
        <dbReference type="SAM" id="Coils"/>
    </source>
</evidence>
<keyword evidence="1" id="KW-0175">Coiled coil</keyword>
<sequence>CPSCRESCYKQQECPDLLRSASLFSETHSPAKIESWRHCDWLGLTRNRLSSRPGPQLRSRETGDGDGRAHTGTVRLRCWLWKGGGYAATQQLISSLLLSSTSTMLLEESGSRSILRRIADLAPVLSQEAHIVNQLSKNNQLPHLSVEQLTAAVNSLSQVVGALSERVGERGEDEMVGVLGAVQRLVQELTVVLSSLDQGQRHQLPQQLSAVSDLLTQLISGDQRALARDTTLSETPCFTPDPTTTQSEGVSVQTQKVFEENEQLRIELRDAEHLLQQQSEINAKQRASLEAESSRSAQLEREKLAAVSQLETEVKGLSRSLEIGDLDLAEAQSRLASTRRPRGSLERSTQTISSTTRS</sequence>